<dbReference type="eggNOG" id="COG3093">
    <property type="taxonomic scope" value="Bacteria"/>
</dbReference>
<gene>
    <name evidence="3" type="ORF">HR08_09265</name>
</gene>
<feature type="region of interest" description="Disordered" evidence="1">
    <location>
        <begin position="91"/>
        <end position="115"/>
    </location>
</feature>
<dbReference type="OrthoDB" id="1034290at2"/>
<dbReference type="InterPro" id="IPR001387">
    <property type="entry name" value="Cro/C1-type_HTH"/>
</dbReference>
<dbReference type="STRING" id="111105.HR09_07885"/>
<dbReference type="GO" id="GO:0003677">
    <property type="term" value="F:DNA binding"/>
    <property type="evidence" value="ECO:0007669"/>
    <property type="project" value="InterPro"/>
</dbReference>
<evidence type="ECO:0000313" key="3">
    <source>
        <dbReference type="EMBL" id="KGN84213.1"/>
    </source>
</evidence>
<proteinExistence type="predicted"/>
<evidence type="ECO:0000313" key="4">
    <source>
        <dbReference type="Proteomes" id="UP000030130"/>
    </source>
</evidence>
<evidence type="ECO:0000256" key="1">
    <source>
        <dbReference type="SAM" id="MobiDB-lite"/>
    </source>
</evidence>
<comment type="caution">
    <text evidence="3">The sequence shown here is derived from an EMBL/GenBank/DDBJ whole genome shotgun (WGS) entry which is preliminary data.</text>
</comment>
<dbReference type="Proteomes" id="UP000030130">
    <property type="component" value="Unassembled WGS sequence"/>
</dbReference>
<dbReference type="EMBL" id="JRAI01000078">
    <property type="protein sequence ID" value="KGN84213.1"/>
    <property type="molecule type" value="Genomic_DNA"/>
</dbReference>
<sequence length="146" mass="16520">MIDADAIKMRILSMMEQLGMTPSAFADRAGISRSALTHITSGRNKVTLDMINKIVQGFDEWSAEWIIFGKGPQQSDKTPFENDLFSYSSIPEQELHTRTKDNSGIQSPSGRPEPEIKIVQMPAKQIERITVFYSDGSYQEFRSNKE</sequence>
<accession>A0A0A2EZ64</accession>
<dbReference type="SMART" id="SM00530">
    <property type="entry name" value="HTH_XRE"/>
    <property type="match status" value="1"/>
</dbReference>
<dbReference type="Gene3D" id="1.10.260.40">
    <property type="entry name" value="lambda repressor-like DNA-binding domains"/>
    <property type="match status" value="1"/>
</dbReference>
<protein>
    <submittedName>
        <fullName evidence="3">XRE family transcriptional regulator</fullName>
    </submittedName>
</protein>
<organism evidence="3 4">
    <name type="scientific">Porphyromonas gulae</name>
    <dbReference type="NCBI Taxonomy" id="111105"/>
    <lineage>
        <taxon>Bacteria</taxon>
        <taxon>Pseudomonadati</taxon>
        <taxon>Bacteroidota</taxon>
        <taxon>Bacteroidia</taxon>
        <taxon>Bacteroidales</taxon>
        <taxon>Porphyromonadaceae</taxon>
        <taxon>Porphyromonas</taxon>
    </lineage>
</organism>
<dbReference type="CDD" id="cd00093">
    <property type="entry name" value="HTH_XRE"/>
    <property type="match status" value="1"/>
</dbReference>
<dbReference type="SUPFAM" id="SSF47413">
    <property type="entry name" value="lambda repressor-like DNA-binding domains"/>
    <property type="match status" value="1"/>
</dbReference>
<dbReference type="AlphaFoldDB" id="A0A0A2EZ64"/>
<reference evidence="3 4" key="1">
    <citation type="submission" date="2014-08" db="EMBL/GenBank/DDBJ databases">
        <title>Porphyromonas gulae strain:COT-052_OH1451 Genome sequencing.</title>
        <authorList>
            <person name="Wallis C."/>
            <person name="Deusch O."/>
            <person name="O'Flynn C."/>
            <person name="Davis I."/>
            <person name="Jospin G."/>
            <person name="Darling A.E."/>
            <person name="Coil D.A."/>
            <person name="Alexiev A."/>
            <person name="Horsfall A."/>
            <person name="Kirkwood N."/>
            <person name="Harris S."/>
            <person name="Eisen J.A."/>
        </authorList>
    </citation>
    <scope>NUCLEOTIDE SEQUENCE [LARGE SCALE GENOMIC DNA]</scope>
    <source>
        <strain evidence="4">COT-052 OH1451</strain>
    </source>
</reference>
<evidence type="ECO:0000259" key="2">
    <source>
        <dbReference type="PROSITE" id="PS50943"/>
    </source>
</evidence>
<dbReference type="PROSITE" id="PS50943">
    <property type="entry name" value="HTH_CROC1"/>
    <property type="match status" value="1"/>
</dbReference>
<dbReference type="Pfam" id="PF01381">
    <property type="entry name" value="HTH_3"/>
    <property type="match status" value="1"/>
</dbReference>
<dbReference type="InterPro" id="IPR010982">
    <property type="entry name" value="Lambda_DNA-bd_dom_sf"/>
</dbReference>
<dbReference type="RefSeq" id="WP_039421914.1">
    <property type="nucleotide sequence ID" value="NZ_JRAI01000078.1"/>
</dbReference>
<name>A0A0A2EZ64_9PORP</name>
<feature type="domain" description="HTH cro/C1-type" evidence="2">
    <location>
        <begin position="11"/>
        <end position="66"/>
    </location>
</feature>